<gene>
    <name evidence="1" type="ORF">M0651_07520</name>
</gene>
<evidence type="ECO:0000313" key="2">
    <source>
        <dbReference type="Proteomes" id="UP001139534"/>
    </source>
</evidence>
<evidence type="ECO:0000313" key="1">
    <source>
        <dbReference type="EMBL" id="MCK8487014.1"/>
    </source>
</evidence>
<keyword evidence="2" id="KW-1185">Reference proteome</keyword>
<name>A0A9X1XXA3_9BACL</name>
<accession>A0A9X1XXA3</accession>
<dbReference type="EMBL" id="JALPRK010000005">
    <property type="protein sequence ID" value="MCK8487014.1"/>
    <property type="molecule type" value="Genomic_DNA"/>
</dbReference>
<comment type="caution">
    <text evidence="1">The sequence shown here is derived from an EMBL/GenBank/DDBJ whole genome shotgun (WGS) entry which is preliminary data.</text>
</comment>
<proteinExistence type="predicted"/>
<dbReference type="AlphaFoldDB" id="A0A9X1XXA3"/>
<protein>
    <submittedName>
        <fullName evidence="1">Uncharacterized protein</fullName>
    </submittedName>
</protein>
<reference evidence="1" key="1">
    <citation type="submission" date="2022-04" db="EMBL/GenBank/DDBJ databases">
        <authorList>
            <person name="Seo M.-J."/>
        </authorList>
    </citation>
    <scope>NUCLEOTIDE SEQUENCE</scope>
    <source>
        <strain evidence="1">MBLB2552</strain>
    </source>
</reference>
<dbReference type="Proteomes" id="UP001139534">
    <property type="component" value="Unassembled WGS sequence"/>
</dbReference>
<dbReference type="RefSeq" id="WP_248551227.1">
    <property type="nucleotide sequence ID" value="NZ_JALPRK010000005.1"/>
</dbReference>
<sequence>MAISFRQMAEEALHRTMLHNSETEIENLTRQMELLDQHGMSNLNQTLLLNARGSTRNIPDFIAEHNFGADLIRHDPQGVHLYEPPGYVRPPDFVLPRGNTTFYLQMKRLNHGEFENRRDHMLRRIQDQLRTIPFGKLAEDFTEQDVNPLVRLIETAAQADDASEISYPDECDPKATFFLFDPRNTPLAHLTLGSTADMDWRDLTGEAEAQIRSSLDKAIGAFTWNNDTQHVNLIIMEADRYDDTDISQAVFGEEIYTVNPGVAALRTARDTDGYFYQPQNADKLCGVIALRRTQRGSFISGYRKTLYNNERFEGYVVQIRQEVGIDEVVRVNDRP</sequence>
<organism evidence="1 2">
    <name type="scientific">Paenibacillus mellifer</name>
    <dbReference type="NCBI Taxonomy" id="2937794"/>
    <lineage>
        <taxon>Bacteria</taxon>
        <taxon>Bacillati</taxon>
        <taxon>Bacillota</taxon>
        <taxon>Bacilli</taxon>
        <taxon>Bacillales</taxon>
        <taxon>Paenibacillaceae</taxon>
        <taxon>Paenibacillus</taxon>
    </lineage>
</organism>